<feature type="signal peptide" evidence="1">
    <location>
        <begin position="1"/>
        <end position="29"/>
    </location>
</feature>
<evidence type="ECO:0008006" key="4">
    <source>
        <dbReference type="Google" id="ProtNLM"/>
    </source>
</evidence>
<proteinExistence type="predicted"/>
<dbReference type="AlphaFoldDB" id="A0A7H0VCL0"/>
<sequence>MQSIFNHLKIGRFKYFTLLIFFSTNLTLAQNCLQGSVDPEFTSFYSSSPGQSLYQAYNAGLVSINEDPFFYWIDTTKSLISLRLQNLQNQEEAFYSLKTLEGSVKTLPSISFLDEHRFYIIGPDNRSVLLFNFKKNEVEANYPLNRALEDGEILYTRPDSKINRVGDYLVIPTIYSKSDYSIQSTRQRIFSDSPFVLFDLKNKKALKPNSGNFWPSSYKNEFQMPDYLPHISHNSIDEVYLVFRFSDTLVSYNLINEALSYQSLNIGQEFPKTGLENAEMSEERKFFIEQAQISNYLYCPEKKKHLIAFKPKAPFISNDRINTYYSIDWNLFIYSEDFKLETAYCLNPKKDAEWYQLGIFNGQVLLPAHSTTSDDGRESRSFKGFHLN</sequence>
<name>A0A7H0VCL0_9FLAO</name>
<organism evidence="2 3">
    <name type="scientific">Croceimicrobium hydrocarbonivorans</name>
    <dbReference type="NCBI Taxonomy" id="2761580"/>
    <lineage>
        <taxon>Bacteria</taxon>
        <taxon>Pseudomonadati</taxon>
        <taxon>Bacteroidota</taxon>
        <taxon>Flavobacteriia</taxon>
        <taxon>Flavobacteriales</taxon>
        <taxon>Owenweeksiaceae</taxon>
        <taxon>Croceimicrobium</taxon>
    </lineage>
</organism>
<feature type="chain" id="PRO_5028826314" description="6-bladed beta-propeller protein" evidence="1">
    <location>
        <begin position="30"/>
        <end position="388"/>
    </location>
</feature>
<evidence type="ECO:0000256" key="1">
    <source>
        <dbReference type="SAM" id="SignalP"/>
    </source>
</evidence>
<dbReference type="Proteomes" id="UP000516305">
    <property type="component" value="Chromosome"/>
</dbReference>
<accession>A0A7H0VCL0</accession>
<protein>
    <recommendedName>
        <fullName evidence="4">6-bladed beta-propeller protein</fullName>
    </recommendedName>
</protein>
<keyword evidence="3" id="KW-1185">Reference proteome</keyword>
<dbReference type="EMBL" id="CP060139">
    <property type="protein sequence ID" value="QNR23458.1"/>
    <property type="molecule type" value="Genomic_DNA"/>
</dbReference>
<keyword evidence="1" id="KW-0732">Signal</keyword>
<dbReference type="RefSeq" id="WP_210757990.1">
    <property type="nucleotide sequence ID" value="NZ_CP060139.1"/>
</dbReference>
<evidence type="ECO:0000313" key="3">
    <source>
        <dbReference type="Proteomes" id="UP000516305"/>
    </source>
</evidence>
<gene>
    <name evidence="2" type="ORF">H4K34_13880</name>
</gene>
<reference evidence="2 3" key="1">
    <citation type="submission" date="2020-08" db="EMBL/GenBank/DDBJ databases">
        <title>Croceimicrobium hydrocarbonivorans gen. nov., sp. nov., a novel marine bacterium isolated from a bacterial consortium that degrades polyethylene terephthalate.</title>
        <authorList>
            <person name="Liu R."/>
        </authorList>
    </citation>
    <scope>NUCLEOTIDE SEQUENCE [LARGE SCALE GENOMIC DNA]</scope>
    <source>
        <strain evidence="2 3">A20-9</strain>
    </source>
</reference>
<evidence type="ECO:0000313" key="2">
    <source>
        <dbReference type="EMBL" id="QNR23458.1"/>
    </source>
</evidence>
<dbReference type="KEGG" id="chyd:H4K34_13880"/>